<dbReference type="Gene3D" id="3.50.50.60">
    <property type="entry name" value="FAD/NAD(P)-binding domain"/>
    <property type="match status" value="1"/>
</dbReference>
<keyword evidence="7" id="KW-1185">Reference proteome</keyword>
<comment type="cofactor">
    <cofactor evidence="1">
        <name>FAD</name>
        <dbReference type="ChEBI" id="CHEBI:57692"/>
    </cofactor>
</comment>
<keyword evidence="3" id="KW-0560">Oxidoreductase</keyword>
<dbReference type="EMBL" id="FZPA01000009">
    <property type="protein sequence ID" value="SNT01105.1"/>
    <property type="molecule type" value="Genomic_DNA"/>
</dbReference>
<reference evidence="6 7" key="1">
    <citation type="submission" date="2017-06" db="EMBL/GenBank/DDBJ databases">
        <authorList>
            <person name="Kim H.J."/>
            <person name="Triplett B.A."/>
        </authorList>
    </citation>
    <scope>NUCLEOTIDE SEQUENCE [LARGE SCALE GENOMIC DNA]</scope>
    <source>
        <strain evidence="6 7">DS15</strain>
    </source>
</reference>
<sequence length="358" mass="38608">MPEGDRHRNALQILLPALFGDDNVVRRIAATVLRQRRYRPGKDAGRRDQTGAQSLHIPIPFLAGGVALGNEAAARAPKYGAPPEALGLLHYLTLINSFGSSLQKLEAMEGGAQEKRLVGGSWILSKKMAEGLQDKSRLSSPVRKIVGWDRDIVELHTDTGVVRARQLVFSASQGVASRIVFAPALPAARAAMHRAWPVTAKMRKAVHVYARPFWRDAGFNGQVLDIGGALLWSADNSPPDASVGILTCFVREGALPADPAKAGPMLAATYARALGEAALHPLQYHEIDWGSVDEWTRSCVSPYPPGFLTRWGAASREPMGRVIWSGTDMAELHPSSMDGAIRAGRKAALQALAARVRA</sequence>
<feature type="binding site" evidence="4">
    <location>
        <position position="142"/>
    </location>
    <ligand>
        <name>FAD</name>
        <dbReference type="ChEBI" id="CHEBI:57692"/>
    </ligand>
</feature>
<feature type="binding site" evidence="4">
    <location>
        <position position="249"/>
    </location>
    <ligand>
        <name>substrate</name>
    </ligand>
</feature>
<evidence type="ECO:0000313" key="6">
    <source>
        <dbReference type="EMBL" id="SNT01105.1"/>
    </source>
</evidence>
<dbReference type="PRINTS" id="PR00757">
    <property type="entry name" value="AMINEOXDASEF"/>
</dbReference>
<dbReference type="InterPro" id="IPR001613">
    <property type="entry name" value="Flavin_amine_oxidase"/>
</dbReference>
<dbReference type="AlphaFoldDB" id="A0A239J5L8"/>
<name>A0A239J5L8_9SPHN</name>
<evidence type="ECO:0000313" key="7">
    <source>
        <dbReference type="Proteomes" id="UP000198339"/>
    </source>
</evidence>
<dbReference type="PANTHER" id="PTHR43563:SF1">
    <property type="entry name" value="AMINE OXIDASE [FLAVIN-CONTAINING] B"/>
    <property type="match status" value="1"/>
</dbReference>
<accession>A0A239J5L8</accession>
<proteinExistence type="inferred from homology"/>
<evidence type="ECO:0000256" key="2">
    <source>
        <dbReference type="ARBA" id="ARBA00005995"/>
    </source>
</evidence>
<dbReference type="InterPro" id="IPR036188">
    <property type="entry name" value="FAD/NAD-bd_sf"/>
</dbReference>
<evidence type="ECO:0000256" key="3">
    <source>
        <dbReference type="ARBA" id="ARBA00023002"/>
    </source>
</evidence>
<feature type="domain" description="Amine oxidase" evidence="5">
    <location>
        <begin position="102"/>
        <end position="348"/>
    </location>
</feature>
<dbReference type="SUPFAM" id="SSF51905">
    <property type="entry name" value="FAD/NAD(P)-binding domain"/>
    <property type="match status" value="1"/>
</dbReference>
<protein>
    <submittedName>
        <fullName evidence="6">Flavin containing amine oxidoreductase</fullName>
    </submittedName>
</protein>
<dbReference type="InterPro" id="IPR050703">
    <property type="entry name" value="Flavin_MAO"/>
</dbReference>
<dbReference type="GO" id="GO:0016491">
    <property type="term" value="F:oxidoreductase activity"/>
    <property type="evidence" value="ECO:0007669"/>
    <property type="project" value="UniProtKB-KW"/>
</dbReference>
<dbReference type="SUPFAM" id="SSF54373">
    <property type="entry name" value="FAD-linked reductases, C-terminal domain"/>
    <property type="match status" value="1"/>
</dbReference>
<organism evidence="6 7">
    <name type="scientific">Sphingopyxis indica</name>
    <dbReference type="NCBI Taxonomy" id="436663"/>
    <lineage>
        <taxon>Bacteria</taxon>
        <taxon>Pseudomonadati</taxon>
        <taxon>Pseudomonadota</taxon>
        <taxon>Alphaproteobacteria</taxon>
        <taxon>Sphingomonadales</taxon>
        <taxon>Sphingomonadaceae</taxon>
        <taxon>Sphingopyxis</taxon>
    </lineage>
</organism>
<comment type="similarity">
    <text evidence="2">Belongs to the flavin monoamine oxidase family.</text>
</comment>
<evidence type="ECO:0000256" key="1">
    <source>
        <dbReference type="ARBA" id="ARBA00001974"/>
    </source>
</evidence>
<dbReference type="Proteomes" id="UP000198339">
    <property type="component" value="Unassembled WGS sequence"/>
</dbReference>
<dbReference type="PANTHER" id="PTHR43563">
    <property type="entry name" value="AMINE OXIDASE"/>
    <property type="match status" value="1"/>
</dbReference>
<dbReference type="Pfam" id="PF01593">
    <property type="entry name" value="Amino_oxidase"/>
    <property type="match status" value="1"/>
</dbReference>
<evidence type="ECO:0000259" key="5">
    <source>
        <dbReference type="Pfam" id="PF01593"/>
    </source>
</evidence>
<dbReference type="InterPro" id="IPR002937">
    <property type="entry name" value="Amino_oxidase"/>
</dbReference>
<evidence type="ECO:0000256" key="4">
    <source>
        <dbReference type="PIRSR" id="PIRSR601613-1"/>
    </source>
</evidence>
<gene>
    <name evidence="6" type="ORF">SAMN06295955_10990</name>
</gene>